<dbReference type="InterPro" id="IPR039255">
    <property type="entry name" value="YceD_bac"/>
</dbReference>
<sequence length="169" mass="18935">MPVNVPEMLDVWRMVAARRGFEGTFPLSALERVRDLLIDTQGEVSFSLQFDSDPLLKLAYVELRIDAELPLECQRSLQRFLFPVHIVQRLGLIRDEADEAALPAEYEALLVPEDGMLRALDLVEDELVLAVPAIPTDPRSDAVDRDWPIPEEELAKASPFAGLGSLKKN</sequence>
<dbReference type="PANTHER" id="PTHR38099:SF1">
    <property type="entry name" value="LARGE RIBOSOMAL RNA SUBUNIT ACCUMULATION PROTEIN YCED"/>
    <property type="match status" value="1"/>
</dbReference>
<evidence type="ECO:0000313" key="1">
    <source>
        <dbReference type="EMBL" id="NDK37717.1"/>
    </source>
</evidence>
<organism evidence="1 2">
    <name type="scientific">Pseudoxanthomonas gei</name>
    <dbReference type="NCBI Taxonomy" id="1383030"/>
    <lineage>
        <taxon>Bacteria</taxon>
        <taxon>Pseudomonadati</taxon>
        <taxon>Pseudomonadota</taxon>
        <taxon>Gammaproteobacteria</taxon>
        <taxon>Lysobacterales</taxon>
        <taxon>Lysobacteraceae</taxon>
        <taxon>Pseudoxanthomonas</taxon>
    </lineage>
</organism>
<dbReference type="RefSeq" id="WP_162348363.1">
    <property type="nucleotide sequence ID" value="NZ_QOVG01000001.1"/>
</dbReference>
<proteinExistence type="predicted"/>
<accession>A0ABX0AAN9</accession>
<gene>
    <name evidence="1" type="ORF">DT603_02505</name>
</gene>
<dbReference type="EMBL" id="QOVG01000001">
    <property type="protein sequence ID" value="NDK37717.1"/>
    <property type="molecule type" value="Genomic_DNA"/>
</dbReference>
<comment type="caution">
    <text evidence="1">The sequence shown here is derived from an EMBL/GenBank/DDBJ whole genome shotgun (WGS) entry which is preliminary data.</text>
</comment>
<protein>
    <submittedName>
        <fullName evidence="1">DUF177 domain-containing protein</fullName>
    </submittedName>
</protein>
<evidence type="ECO:0000313" key="2">
    <source>
        <dbReference type="Proteomes" id="UP001429354"/>
    </source>
</evidence>
<dbReference type="Proteomes" id="UP001429354">
    <property type="component" value="Unassembled WGS sequence"/>
</dbReference>
<keyword evidence="2" id="KW-1185">Reference proteome</keyword>
<reference evidence="1 2" key="1">
    <citation type="submission" date="2018-07" db="EMBL/GenBank/DDBJ databases">
        <title>Whole genome Sequencing of Pseudoxanthomonas gei KCTC 32298 (T).</title>
        <authorList>
            <person name="Kumar S."/>
            <person name="Bansal K."/>
            <person name="Kaur A."/>
            <person name="Patil P."/>
            <person name="Sharma S."/>
            <person name="Patil P.B."/>
        </authorList>
    </citation>
    <scope>NUCLEOTIDE SEQUENCE [LARGE SCALE GENOMIC DNA]</scope>
    <source>
        <strain evidence="1 2">KCTC 32298</strain>
    </source>
</reference>
<dbReference type="PANTHER" id="PTHR38099">
    <property type="entry name" value="LARGE RIBOSOMAL RNA SUBUNIT ACCUMULATION PROTEIN YCED"/>
    <property type="match status" value="1"/>
</dbReference>
<name>A0ABX0AAN9_9GAMM</name>